<dbReference type="AlphaFoldDB" id="W0V6S1"/>
<evidence type="ECO:0000313" key="4">
    <source>
        <dbReference type="EMBL" id="CDG82942.1"/>
    </source>
</evidence>
<dbReference type="PANTHER" id="PTHR13903:SF8">
    <property type="entry name" value="PIRIN"/>
    <property type="match status" value="1"/>
</dbReference>
<comment type="similarity">
    <text evidence="1 2">Belongs to the pirin family.</text>
</comment>
<protein>
    <submittedName>
        <fullName evidence="4">Pirin family protein</fullName>
    </submittedName>
</protein>
<evidence type="ECO:0000259" key="3">
    <source>
        <dbReference type="Pfam" id="PF02678"/>
    </source>
</evidence>
<evidence type="ECO:0000256" key="1">
    <source>
        <dbReference type="ARBA" id="ARBA00008416"/>
    </source>
</evidence>
<accession>W0V6S1</accession>
<dbReference type="InterPro" id="IPR011051">
    <property type="entry name" value="RmlC_Cupin_sf"/>
</dbReference>
<dbReference type="InterPro" id="IPR012093">
    <property type="entry name" value="Pirin"/>
</dbReference>
<feature type="domain" description="Pirin N-terminal" evidence="3">
    <location>
        <begin position="32"/>
        <end position="120"/>
    </location>
</feature>
<dbReference type="PANTHER" id="PTHR13903">
    <property type="entry name" value="PIRIN-RELATED"/>
    <property type="match status" value="1"/>
</dbReference>
<name>W0V6S1_9BURK</name>
<gene>
    <name evidence="4" type="ORF">GJA_2308</name>
</gene>
<dbReference type="Pfam" id="PF02678">
    <property type="entry name" value="Pirin"/>
    <property type="match status" value="1"/>
</dbReference>
<dbReference type="OrthoDB" id="321327at2"/>
<dbReference type="SUPFAM" id="SSF51182">
    <property type="entry name" value="RmlC-like cupins"/>
    <property type="match status" value="1"/>
</dbReference>
<dbReference type="STRING" id="1349767.GJA_2308"/>
<dbReference type="HOGENOM" id="CLU_045717_2_0_4"/>
<dbReference type="EMBL" id="HG322949">
    <property type="protein sequence ID" value="CDG82942.1"/>
    <property type="molecule type" value="Genomic_DNA"/>
</dbReference>
<proteinExistence type="inferred from homology"/>
<reference evidence="4 5" key="1">
    <citation type="journal article" date="2015" name="Genome Announc.">
        <title>Genome Sequence of Mushroom Soft-Rot Pathogen Janthinobacterium agaricidamnosum.</title>
        <authorList>
            <person name="Graupner K."/>
            <person name="Lackner G."/>
            <person name="Hertweck C."/>
        </authorList>
    </citation>
    <scope>NUCLEOTIDE SEQUENCE [LARGE SCALE GENOMIC DNA]</scope>
    <source>
        <strain evidence="5">NBRC 102515 / DSM 9628</strain>
    </source>
</reference>
<dbReference type="InterPro" id="IPR014710">
    <property type="entry name" value="RmlC-like_jellyroll"/>
</dbReference>
<keyword evidence="5" id="KW-1185">Reference proteome</keyword>
<organism evidence="4 5">
    <name type="scientific">Janthinobacterium agaricidamnosum NBRC 102515 = DSM 9628</name>
    <dbReference type="NCBI Taxonomy" id="1349767"/>
    <lineage>
        <taxon>Bacteria</taxon>
        <taxon>Pseudomonadati</taxon>
        <taxon>Pseudomonadota</taxon>
        <taxon>Betaproteobacteria</taxon>
        <taxon>Burkholderiales</taxon>
        <taxon>Oxalobacteraceae</taxon>
        <taxon>Janthinobacterium</taxon>
    </lineage>
</organism>
<dbReference type="eggNOG" id="COG1741">
    <property type="taxonomic scope" value="Bacteria"/>
</dbReference>
<dbReference type="InterPro" id="IPR003829">
    <property type="entry name" value="Pirin_N_dom"/>
</dbReference>
<dbReference type="Proteomes" id="UP000027604">
    <property type="component" value="Chromosome I"/>
</dbReference>
<dbReference type="KEGG" id="jag:GJA_2308"/>
<dbReference type="PIRSF" id="PIRSF006232">
    <property type="entry name" value="Pirin"/>
    <property type="match status" value="1"/>
</dbReference>
<evidence type="ECO:0000313" key="5">
    <source>
        <dbReference type="Proteomes" id="UP000027604"/>
    </source>
</evidence>
<dbReference type="RefSeq" id="WP_038491935.1">
    <property type="nucleotide sequence ID" value="NZ_BCTH01000088.1"/>
</dbReference>
<evidence type="ECO:0000256" key="2">
    <source>
        <dbReference type="RuleBase" id="RU003457"/>
    </source>
</evidence>
<sequence>MSAVPNIPVRQVLYRSRGRRHGWFNRLMSPSDLGQHIKPFIFLDDFDMAGDAARGDGLHPHSGIATVTLVRSGQMDYLDTSGGRGSLAAGDVEWMQAGGGVWHGGSVKPGQRVRGFQLWLALPPEDENGPAHSRYLAPAEIPSAGPARVILGSYGAADSLIATRASLNYLHVTLKDGERWSYQPPAGHDVAWVALAQGALQVSGVTLQEEIAVFEESSAPLHFSASGDTDFVLGSAARHPHELVMGYYSVHSSAAALRQGEARIEHIRSDLNI</sequence>
<dbReference type="Gene3D" id="2.60.120.10">
    <property type="entry name" value="Jelly Rolls"/>
    <property type="match status" value="1"/>
</dbReference>
<dbReference type="PATRIC" id="fig|1349767.4.peg.4053"/>